<sequence>MAFSVAGCDMLPGAGIDYGDDSSTWANDGECDDPRFENAPGSDGRGMAAVLLEQDSGHDASDCQMLVESGSIQPK</sequence>
<organism evidence="2 3">
    <name type="scientific">Aurantiacibacter gilvus</name>
    <dbReference type="NCBI Taxonomy" id="3139141"/>
    <lineage>
        <taxon>Bacteria</taxon>
        <taxon>Pseudomonadati</taxon>
        <taxon>Pseudomonadota</taxon>
        <taxon>Alphaproteobacteria</taxon>
        <taxon>Sphingomonadales</taxon>
        <taxon>Erythrobacteraceae</taxon>
        <taxon>Aurantiacibacter</taxon>
    </lineage>
</organism>
<reference evidence="2 3" key="1">
    <citation type="submission" date="2024-04" db="EMBL/GenBank/DDBJ databases">
        <title>Aurantiacibacter sp. DGU6 16S ribosomal RNA gene Genome sequencing and assembly.</title>
        <authorList>
            <person name="Park S."/>
        </authorList>
    </citation>
    <scope>NUCLEOTIDE SEQUENCE [LARGE SCALE GENOMIC DNA]</scope>
    <source>
        <strain evidence="2 3">DGU6</strain>
    </source>
</reference>
<name>A0ABU9IBZ7_9SPHN</name>
<gene>
    <name evidence="2" type="ORF">AAEO60_04620</name>
</gene>
<comment type="caution">
    <text evidence="2">The sequence shown here is derived from an EMBL/GenBank/DDBJ whole genome shotgun (WGS) entry which is preliminary data.</text>
</comment>
<evidence type="ECO:0000313" key="3">
    <source>
        <dbReference type="Proteomes" id="UP001497045"/>
    </source>
</evidence>
<proteinExistence type="predicted"/>
<feature type="region of interest" description="Disordered" evidence="1">
    <location>
        <begin position="19"/>
        <end position="45"/>
    </location>
</feature>
<keyword evidence="3" id="KW-1185">Reference proteome</keyword>
<evidence type="ECO:0000313" key="2">
    <source>
        <dbReference type="EMBL" id="MEL1249949.1"/>
    </source>
</evidence>
<dbReference type="Proteomes" id="UP001497045">
    <property type="component" value="Unassembled WGS sequence"/>
</dbReference>
<evidence type="ECO:0000256" key="1">
    <source>
        <dbReference type="SAM" id="MobiDB-lite"/>
    </source>
</evidence>
<protein>
    <submittedName>
        <fullName evidence="2">Uncharacterized protein</fullName>
    </submittedName>
</protein>
<accession>A0ABU9IBZ7</accession>
<dbReference type="RefSeq" id="WP_341672469.1">
    <property type="nucleotide sequence ID" value="NZ_JBBYHV010000001.1"/>
</dbReference>
<dbReference type="EMBL" id="JBBYHV010000001">
    <property type="protein sequence ID" value="MEL1249949.1"/>
    <property type="molecule type" value="Genomic_DNA"/>
</dbReference>